<dbReference type="Proteomes" id="UP001321760">
    <property type="component" value="Unassembled WGS sequence"/>
</dbReference>
<proteinExistence type="predicted"/>
<name>A0AAV9GDB3_9PEZI</name>
<sequence length="204" mass="21866">MFGNKLAITASLVLLGIHGALGTPVISRRFTPPDIDLGNTTITPGLGLPSLESLGVTVAELVEEAFREIHDETAAAAAAAPTLSRRAAVCRHAFSNMVYRASALACAGYLDRLGTTPCWVPDSWALPHGQHSRFCTANVGGFHDPVLISGYGRYQSTSSHCYHVAHAVRVVESGCAWSDFFQYAGHENAWGNGNLEVLTEIDVW</sequence>
<dbReference type="AlphaFoldDB" id="A0AAV9GDB3"/>
<evidence type="ECO:0000256" key="1">
    <source>
        <dbReference type="SAM" id="SignalP"/>
    </source>
</evidence>
<reference evidence="2" key="1">
    <citation type="journal article" date="2023" name="Mol. Phylogenet. Evol.">
        <title>Genome-scale phylogeny and comparative genomics of the fungal order Sordariales.</title>
        <authorList>
            <person name="Hensen N."/>
            <person name="Bonometti L."/>
            <person name="Westerberg I."/>
            <person name="Brannstrom I.O."/>
            <person name="Guillou S."/>
            <person name="Cros-Aarteil S."/>
            <person name="Calhoun S."/>
            <person name="Haridas S."/>
            <person name="Kuo A."/>
            <person name="Mondo S."/>
            <person name="Pangilinan J."/>
            <person name="Riley R."/>
            <person name="LaButti K."/>
            <person name="Andreopoulos B."/>
            <person name="Lipzen A."/>
            <person name="Chen C."/>
            <person name="Yan M."/>
            <person name="Daum C."/>
            <person name="Ng V."/>
            <person name="Clum A."/>
            <person name="Steindorff A."/>
            <person name="Ohm R.A."/>
            <person name="Martin F."/>
            <person name="Silar P."/>
            <person name="Natvig D.O."/>
            <person name="Lalanne C."/>
            <person name="Gautier V."/>
            <person name="Ament-Velasquez S.L."/>
            <person name="Kruys A."/>
            <person name="Hutchinson M.I."/>
            <person name="Powell A.J."/>
            <person name="Barry K."/>
            <person name="Miller A.N."/>
            <person name="Grigoriev I.V."/>
            <person name="Debuchy R."/>
            <person name="Gladieux P."/>
            <person name="Hiltunen Thoren M."/>
            <person name="Johannesson H."/>
        </authorList>
    </citation>
    <scope>NUCLEOTIDE SEQUENCE</scope>
    <source>
        <strain evidence="2">PSN243</strain>
    </source>
</reference>
<feature type="chain" id="PRO_5043911474" evidence="1">
    <location>
        <begin position="23"/>
        <end position="204"/>
    </location>
</feature>
<gene>
    <name evidence="2" type="ORF">QBC34DRAFT_473017</name>
</gene>
<organism evidence="2 3">
    <name type="scientific">Podospora aff. communis PSN243</name>
    <dbReference type="NCBI Taxonomy" id="3040156"/>
    <lineage>
        <taxon>Eukaryota</taxon>
        <taxon>Fungi</taxon>
        <taxon>Dikarya</taxon>
        <taxon>Ascomycota</taxon>
        <taxon>Pezizomycotina</taxon>
        <taxon>Sordariomycetes</taxon>
        <taxon>Sordariomycetidae</taxon>
        <taxon>Sordariales</taxon>
        <taxon>Podosporaceae</taxon>
        <taxon>Podospora</taxon>
    </lineage>
</organism>
<comment type="caution">
    <text evidence="2">The sequence shown here is derived from an EMBL/GenBank/DDBJ whole genome shotgun (WGS) entry which is preliminary data.</text>
</comment>
<evidence type="ECO:0000313" key="3">
    <source>
        <dbReference type="Proteomes" id="UP001321760"/>
    </source>
</evidence>
<dbReference type="EMBL" id="MU865968">
    <property type="protein sequence ID" value="KAK4445131.1"/>
    <property type="molecule type" value="Genomic_DNA"/>
</dbReference>
<keyword evidence="1" id="KW-0732">Signal</keyword>
<accession>A0AAV9GDB3</accession>
<feature type="signal peptide" evidence="1">
    <location>
        <begin position="1"/>
        <end position="22"/>
    </location>
</feature>
<evidence type="ECO:0000313" key="2">
    <source>
        <dbReference type="EMBL" id="KAK4445131.1"/>
    </source>
</evidence>
<protein>
    <submittedName>
        <fullName evidence="2">Uncharacterized protein</fullName>
    </submittedName>
</protein>
<keyword evidence="3" id="KW-1185">Reference proteome</keyword>
<reference evidence="2" key="2">
    <citation type="submission" date="2023-05" db="EMBL/GenBank/DDBJ databases">
        <authorList>
            <consortium name="Lawrence Berkeley National Laboratory"/>
            <person name="Steindorff A."/>
            <person name="Hensen N."/>
            <person name="Bonometti L."/>
            <person name="Westerberg I."/>
            <person name="Brannstrom I.O."/>
            <person name="Guillou S."/>
            <person name="Cros-Aarteil S."/>
            <person name="Calhoun S."/>
            <person name="Haridas S."/>
            <person name="Kuo A."/>
            <person name="Mondo S."/>
            <person name="Pangilinan J."/>
            <person name="Riley R."/>
            <person name="Labutti K."/>
            <person name="Andreopoulos B."/>
            <person name="Lipzen A."/>
            <person name="Chen C."/>
            <person name="Yanf M."/>
            <person name="Daum C."/>
            <person name="Ng V."/>
            <person name="Clum A."/>
            <person name="Ohm R."/>
            <person name="Martin F."/>
            <person name="Silar P."/>
            <person name="Natvig D."/>
            <person name="Lalanne C."/>
            <person name="Gautier V."/>
            <person name="Ament-Velasquez S.L."/>
            <person name="Kruys A."/>
            <person name="Hutchinson M.I."/>
            <person name="Powell A.J."/>
            <person name="Barry K."/>
            <person name="Miller A.N."/>
            <person name="Grigoriev I.V."/>
            <person name="Debuchy R."/>
            <person name="Gladieux P."/>
            <person name="Thoren M.H."/>
            <person name="Johannesson H."/>
        </authorList>
    </citation>
    <scope>NUCLEOTIDE SEQUENCE</scope>
    <source>
        <strain evidence="2">PSN243</strain>
    </source>
</reference>